<name>A0A450T4C7_9GAMM</name>
<dbReference type="Pfam" id="PF04018">
    <property type="entry name" value="VCA0040-like"/>
    <property type="match status" value="1"/>
</dbReference>
<feature type="transmembrane region" description="Helical" evidence="1">
    <location>
        <begin position="234"/>
        <end position="255"/>
    </location>
</feature>
<evidence type="ECO:0000313" key="2">
    <source>
        <dbReference type="EMBL" id="VFJ61185.1"/>
    </source>
</evidence>
<feature type="transmembrane region" description="Helical" evidence="1">
    <location>
        <begin position="134"/>
        <end position="151"/>
    </location>
</feature>
<accession>A0A450T4C7</accession>
<evidence type="ECO:0000256" key="1">
    <source>
        <dbReference type="SAM" id="Phobius"/>
    </source>
</evidence>
<feature type="transmembrane region" description="Helical" evidence="1">
    <location>
        <begin position="101"/>
        <end position="122"/>
    </location>
</feature>
<dbReference type="InterPro" id="IPR007163">
    <property type="entry name" value="VCA0040-like"/>
</dbReference>
<feature type="transmembrane region" description="Helical" evidence="1">
    <location>
        <begin position="186"/>
        <end position="203"/>
    </location>
</feature>
<sequence>MSRSPGQTGFFAHLVEDFPGRLLTPAPDKPPSHTMRNTVITILKGFCMGAADIIPGVSGGTVALMMGFYARLINAIRAFDGALLLYLYRGKFRVAVQHTDLAFLFALCAGIMAALVFFTRVIPLPVLIRAYPEMVYGLFFGLIAASIGVLLRGLGRIGWRDTGWLMLGILTGYWLVGVVPMDTPEAPWFIFLSGSLAICAMILPGISGAFVLVILKKYAYLLAAIGQLDFGVLAPFGLGCIVGLLLFSRSLAWLLRRFRRQTFSVLTGILAGTLWVIWPFQEHTWESIGGELRLTGSLPAWPGVMDGVTLAAFGLMAAGVAAVLVIDTLAARSVRDIPRKNLRIGK</sequence>
<gene>
    <name evidence="2" type="ORF">BECKDK2373B_GA0170837_109910</name>
</gene>
<dbReference type="AlphaFoldDB" id="A0A450T4C7"/>
<proteinExistence type="predicted"/>
<feature type="transmembrane region" description="Helical" evidence="1">
    <location>
        <begin position="163"/>
        <end position="180"/>
    </location>
</feature>
<organism evidence="2">
    <name type="scientific">Candidatus Kentrum sp. DK</name>
    <dbReference type="NCBI Taxonomy" id="2126562"/>
    <lineage>
        <taxon>Bacteria</taxon>
        <taxon>Pseudomonadati</taxon>
        <taxon>Pseudomonadota</taxon>
        <taxon>Gammaproteobacteria</taxon>
        <taxon>Candidatus Kentrum</taxon>
    </lineage>
</organism>
<keyword evidence="1" id="KW-1133">Transmembrane helix</keyword>
<feature type="transmembrane region" description="Helical" evidence="1">
    <location>
        <begin position="262"/>
        <end position="280"/>
    </location>
</feature>
<protein>
    <submittedName>
        <fullName evidence="2">Putative membrane protein</fullName>
    </submittedName>
</protein>
<dbReference type="PANTHER" id="PTHR37308:SF1">
    <property type="entry name" value="POLYPRENYL-PHOSPHATE TRANSPORTER"/>
    <property type="match status" value="1"/>
</dbReference>
<dbReference type="EMBL" id="CAADEX010000099">
    <property type="protein sequence ID" value="VFJ61185.1"/>
    <property type="molecule type" value="Genomic_DNA"/>
</dbReference>
<dbReference type="PANTHER" id="PTHR37308">
    <property type="entry name" value="INTEGRAL MEMBRANE PROTEIN"/>
    <property type="match status" value="1"/>
</dbReference>
<keyword evidence="1" id="KW-0812">Transmembrane</keyword>
<reference evidence="2" key="1">
    <citation type="submission" date="2019-02" db="EMBL/GenBank/DDBJ databases">
        <authorList>
            <person name="Gruber-Vodicka R. H."/>
            <person name="Seah K. B. B."/>
        </authorList>
    </citation>
    <scope>NUCLEOTIDE SEQUENCE</scope>
    <source>
        <strain evidence="2">BECK_DK47</strain>
    </source>
</reference>
<feature type="transmembrane region" description="Helical" evidence="1">
    <location>
        <begin position="300"/>
        <end position="326"/>
    </location>
</feature>
<keyword evidence="1" id="KW-0472">Membrane</keyword>